<evidence type="ECO:0000256" key="1">
    <source>
        <dbReference type="ARBA" id="ARBA00004123"/>
    </source>
</evidence>
<dbReference type="Proteomes" id="UP000827284">
    <property type="component" value="Unassembled WGS sequence"/>
</dbReference>
<organism evidence="10 11">
    <name type="scientific">Entomortierella parvispora</name>
    <dbReference type="NCBI Taxonomy" id="205924"/>
    <lineage>
        <taxon>Eukaryota</taxon>
        <taxon>Fungi</taxon>
        <taxon>Fungi incertae sedis</taxon>
        <taxon>Mucoromycota</taxon>
        <taxon>Mortierellomycotina</taxon>
        <taxon>Mortierellomycetes</taxon>
        <taxon>Mortierellales</taxon>
        <taxon>Mortierellaceae</taxon>
        <taxon>Entomortierella</taxon>
    </lineage>
</organism>
<dbReference type="InterPro" id="IPR015350">
    <property type="entry name" value="Beta-trefoil_DNA-bd_dom"/>
</dbReference>
<proteinExistence type="inferred from homology"/>
<keyword evidence="3" id="KW-0805">Transcription regulation</keyword>
<evidence type="ECO:0000256" key="4">
    <source>
        <dbReference type="ARBA" id="ARBA00023125"/>
    </source>
</evidence>
<dbReference type="EMBL" id="BQFW01000008">
    <property type="protein sequence ID" value="GJJ73650.1"/>
    <property type="molecule type" value="Genomic_DNA"/>
</dbReference>
<evidence type="ECO:0000259" key="8">
    <source>
        <dbReference type="SMART" id="SM01267"/>
    </source>
</evidence>
<comment type="similarity">
    <text evidence="2">Belongs to the Su(H) family.</text>
</comment>
<feature type="region of interest" description="Disordered" evidence="7">
    <location>
        <begin position="135"/>
        <end position="156"/>
    </location>
</feature>
<dbReference type="OrthoDB" id="5600360at2759"/>
<evidence type="ECO:0000256" key="2">
    <source>
        <dbReference type="ARBA" id="ARBA00009704"/>
    </source>
</evidence>
<feature type="compositionally biased region" description="Low complexity" evidence="7">
    <location>
        <begin position="100"/>
        <end position="122"/>
    </location>
</feature>
<feature type="region of interest" description="Disordered" evidence="7">
    <location>
        <begin position="248"/>
        <end position="280"/>
    </location>
</feature>
<evidence type="ECO:0000313" key="10">
    <source>
        <dbReference type="EMBL" id="GJJ73650.1"/>
    </source>
</evidence>
<feature type="compositionally biased region" description="Low complexity" evidence="7">
    <location>
        <begin position="316"/>
        <end position="328"/>
    </location>
</feature>
<feature type="domain" description="RBP-J/Cbf11/Cbf12 DNA binding" evidence="8">
    <location>
        <begin position="358"/>
        <end position="517"/>
    </location>
</feature>
<dbReference type="GO" id="GO:0001228">
    <property type="term" value="F:DNA-binding transcription activator activity, RNA polymerase II-specific"/>
    <property type="evidence" value="ECO:0007669"/>
    <property type="project" value="InterPro"/>
</dbReference>
<feature type="region of interest" description="Disordered" evidence="7">
    <location>
        <begin position="178"/>
        <end position="232"/>
    </location>
</feature>
<keyword evidence="4" id="KW-0238">DNA-binding</keyword>
<evidence type="ECO:0000313" key="11">
    <source>
        <dbReference type="Proteomes" id="UP000827284"/>
    </source>
</evidence>
<evidence type="ECO:0000256" key="3">
    <source>
        <dbReference type="ARBA" id="ARBA00023015"/>
    </source>
</evidence>
<reference evidence="10" key="1">
    <citation type="submission" date="2021-11" db="EMBL/GenBank/DDBJ databases">
        <authorList>
            <person name="Herlambang A."/>
            <person name="Guo Y."/>
            <person name="Takashima Y."/>
            <person name="Nishizawa T."/>
        </authorList>
    </citation>
    <scope>NUCLEOTIDE SEQUENCE</scope>
    <source>
        <strain evidence="10">E1425</strain>
    </source>
</reference>
<dbReference type="Pfam" id="PF09270">
    <property type="entry name" value="BTD"/>
    <property type="match status" value="1"/>
</dbReference>
<sequence length="872" mass="94496">MRSPFPSAAQAYAESIDSATASRHHPDARLTILPLPSLAALYPLDTHAPTSPPSHTSSSPAVHHLTHAADSTHRNSHVHLMHGNPHTLHPLQHNLQRPHTQQQNFHHRQQTQQQPPYQSYDSRYQKTANHVSTFKIPPMNLTPQQETLGPKGGRSHEFLGTSMECLLDAIEVHPALSSASSSRSASPSSPASSPRNQGLSSPPHSASETDSIGSPDSHVAQTHATNNKARMSISHILDSDSAADIRKVYSKKQQRSPRAKSSSPKAGSPPLSPTDVSKRKWSNLSSANFEEERNAKIRRSIQDHVSAQANRSPKMTATKTGSSTSSATNMDAQGGSSAVISRQVFDSKDPTTRYQMTTICCLHASVAQKSYGSEKRFLCPPPIVQIQAPQDEHSISGLSNKPQVTMSVLCDNGDGNNAGNPPGQRSTLEDDHSGTFRYLYVTGAAKAKSFQLKLQVYGRACLPNGFVTSGDASSGDEMQKSIVHAADLPEPYAVFDSAPITIISKPSKKTAKARNVSSCILAGSLVSLFNRINSQTVRTKYMSVQDGEFCAKNSNWSAFSITIVSNGPACPARMTSPKANQRSALNSSVSSSSPITYGAEIILTENSTGLQSDRLIVCKVENGRILEDATGPICQMQKVALQSLERNKDGRRVYLSAVGNDHQVGRYMDHSTTAKTVLRYQPSTMADEVPTDIMKPGSDEFLCWTIVGISKFEYTYFESLPAAEESKGGNREIPHPITPFPTLLKNPVYNAASHTLELVVSNFYSQLGNQSSQMPMNVWLGSRGPLTTHIIRRNADAPATTGHGATESGPLDQTTLLVDLPQGKNMGVSPEETSVALPLLFVRNSDGITYNSRAKVVFTRPEGSDRWTVHMA</sequence>
<dbReference type="InterPro" id="IPR036358">
    <property type="entry name" value="BTD_sf"/>
</dbReference>
<dbReference type="Gene3D" id="2.80.10.50">
    <property type="match status" value="1"/>
</dbReference>
<dbReference type="SUPFAM" id="SSF110217">
    <property type="entry name" value="DNA-binding protein LAG-1 (CSL)"/>
    <property type="match status" value="1"/>
</dbReference>
<accession>A0A9P3HBG6</accession>
<dbReference type="GO" id="GO:0005634">
    <property type="term" value="C:nucleus"/>
    <property type="evidence" value="ECO:0007669"/>
    <property type="project" value="UniProtKB-SubCell"/>
</dbReference>
<dbReference type="SUPFAM" id="SSF49417">
    <property type="entry name" value="p53-like transcription factors"/>
    <property type="match status" value="1"/>
</dbReference>
<dbReference type="InterPro" id="IPR040159">
    <property type="entry name" value="CLS_fam"/>
</dbReference>
<feature type="compositionally biased region" description="Low complexity" evidence="7">
    <location>
        <begin position="259"/>
        <end position="269"/>
    </location>
</feature>
<dbReference type="InterPro" id="IPR037095">
    <property type="entry name" value="RBP-J/Cbf11_DNA-bd_sf"/>
</dbReference>
<reference evidence="10" key="2">
    <citation type="journal article" date="2022" name="Microbiol. Resour. Announc.">
        <title>Whole-Genome Sequence of Entomortierella parvispora E1425, a Mucoromycotan Fungus Associated with Burkholderiaceae-Related Endosymbiotic Bacteria.</title>
        <authorList>
            <person name="Herlambang A."/>
            <person name="Guo Y."/>
            <person name="Takashima Y."/>
            <person name="Narisawa K."/>
            <person name="Ohta H."/>
            <person name="Nishizawa T."/>
        </authorList>
    </citation>
    <scope>NUCLEOTIDE SEQUENCE</scope>
    <source>
        <strain evidence="10">E1425</strain>
    </source>
</reference>
<feature type="compositionally biased region" description="Polar residues" evidence="7">
    <location>
        <begin position="196"/>
        <end position="229"/>
    </location>
</feature>
<feature type="compositionally biased region" description="Low complexity" evidence="7">
    <location>
        <begin position="178"/>
        <end position="195"/>
    </location>
</feature>
<feature type="compositionally biased region" description="Low complexity" evidence="7">
    <location>
        <begin position="44"/>
        <end position="63"/>
    </location>
</feature>
<feature type="region of interest" description="Disordered" evidence="7">
    <location>
        <begin position="44"/>
        <end position="123"/>
    </location>
</feature>
<feature type="compositionally biased region" description="Polar residues" evidence="7">
    <location>
        <begin position="303"/>
        <end position="315"/>
    </location>
</feature>
<evidence type="ECO:0000256" key="7">
    <source>
        <dbReference type="SAM" id="MobiDB-lite"/>
    </source>
</evidence>
<dbReference type="InterPro" id="IPR008967">
    <property type="entry name" value="p53-like_TF_DNA-bd_sf"/>
</dbReference>
<feature type="compositionally biased region" description="Basic residues" evidence="7">
    <location>
        <begin position="248"/>
        <end position="258"/>
    </location>
</feature>
<dbReference type="InterPro" id="IPR015351">
    <property type="entry name" value="RBP-J/Cbf11/Cbf12_DNA-bd"/>
</dbReference>
<dbReference type="AlphaFoldDB" id="A0A9P3HBG6"/>
<gene>
    <name evidence="10" type="ORF">EMPS_06008</name>
</gene>
<dbReference type="SMART" id="SM01267">
    <property type="entry name" value="LAG1_DNAbind"/>
    <property type="match status" value="1"/>
</dbReference>
<evidence type="ECO:0000256" key="5">
    <source>
        <dbReference type="ARBA" id="ARBA00023163"/>
    </source>
</evidence>
<keyword evidence="11" id="KW-1185">Reference proteome</keyword>
<evidence type="ECO:0000256" key="6">
    <source>
        <dbReference type="ARBA" id="ARBA00023242"/>
    </source>
</evidence>
<dbReference type="GO" id="GO:0000978">
    <property type="term" value="F:RNA polymerase II cis-regulatory region sequence-specific DNA binding"/>
    <property type="evidence" value="ECO:0007669"/>
    <property type="project" value="InterPro"/>
</dbReference>
<evidence type="ECO:0000259" key="9">
    <source>
        <dbReference type="SMART" id="SM01268"/>
    </source>
</evidence>
<feature type="compositionally biased region" description="Polar residues" evidence="7">
    <location>
        <begin position="329"/>
        <end position="338"/>
    </location>
</feature>
<dbReference type="Gene3D" id="2.60.40.1450">
    <property type="entry name" value="LAG1, DNA binding domain"/>
    <property type="match status" value="1"/>
</dbReference>
<keyword evidence="5" id="KW-0804">Transcription</keyword>
<protein>
    <submittedName>
        <fullName evidence="10">Recombining binding protein suppressor of hairless</fullName>
    </submittedName>
</protein>
<keyword evidence="6" id="KW-0539">Nucleus</keyword>
<feature type="domain" description="Beta-trefoil DNA-binding" evidence="9">
    <location>
        <begin position="518"/>
        <end position="704"/>
    </location>
</feature>
<dbReference type="Pfam" id="PF09271">
    <property type="entry name" value="LAG1-DNAbind"/>
    <property type="match status" value="1"/>
</dbReference>
<dbReference type="PANTHER" id="PTHR10665">
    <property type="entry name" value="RECOMBINING BINDING PROTEIN SUPPRESSOR OF HAIRLESS"/>
    <property type="match status" value="1"/>
</dbReference>
<feature type="region of interest" description="Disordered" evidence="7">
    <location>
        <begin position="303"/>
        <end position="338"/>
    </location>
</feature>
<name>A0A9P3HBG6_9FUNG</name>
<comment type="subcellular location">
    <subcellularLocation>
        <location evidence="1">Nucleus</location>
    </subcellularLocation>
</comment>
<dbReference type="SMART" id="SM01268">
    <property type="entry name" value="BTD"/>
    <property type="match status" value="1"/>
</dbReference>
<comment type="caution">
    <text evidence="10">The sequence shown here is derived from an EMBL/GenBank/DDBJ whole genome shotgun (WGS) entry which is preliminary data.</text>
</comment>